<keyword evidence="3" id="KW-1003">Cell membrane</keyword>
<dbReference type="GO" id="GO:0046872">
    <property type="term" value="F:metal ion binding"/>
    <property type="evidence" value="ECO:0007669"/>
    <property type="project" value="UniProtKB-KW"/>
</dbReference>
<name>A0A7L9U2W5_9BURK</name>
<dbReference type="InterPro" id="IPR005744">
    <property type="entry name" value="Hy-lIII"/>
</dbReference>
<evidence type="ECO:0000256" key="7">
    <source>
        <dbReference type="PIRSR" id="PIRSR604254-1"/>
    </source>
</evidence>
<keyword evidence="10" id="KW-1185">Reference proteome</keyword>
<dbReference type="InterPro" id="IPR004254">
    <property type="entry name" value="AdipoR/HlyIII-related"/>
</dbReference>
<feature type="binding site" evidence="7">
    <location>
        <position position="186"/>
    </location>
    <ligand>
        <name>Zn(2+)</name>
        <dbReference type="ChEBI" id="CHEBI:29105"/>
    </ligand>
</feature>
<accession>A0A7L9U2W5</accession>
<dbReference type="GO" id="GO:0140911">
    <property type="term" value="F:pore-forming activity"/>
    <property type="evidence" value="ECO:0007669"/>
    <property type="project" value="InterPro"/>
</dbReference>
<evidence type="ECO:0000256" key="8">
    <source>
        <dbReference type="SAM" id="Phobius"/>
    </source>
</evidence>
<keyword evidence="4 8" id="KW-0812">Transmembrane</keyword>
<reference evidence="9 10" key="1">
    <citation type="submission" date="2020-10" db="EMBL/GenBank/DDBJ databases">
        <title>Genome sequencing of Massilia sp. LPB0304.</title>
        <authorList>
            <person name="Kim J."/>
        </authorList>
    </citation>
    <scope>NUCLEOTIDE SEQUENCE [LARGE SCALE GENOMIC DNA]</scope>
    <source>
        <strain evidence="9 10">LPB0304</strain>
    </source>
</reference>
<proteinExistence type="inferred from homology"/>
<evidence type="ECO:0000256" key="4">
    <source>
        <dbReference type="ARBA" id="ARBA00022692"/>
    </source>
</evidence>
<keyword evidence="6 8" id="KW-0472">Membrane</keyword>
<keyword evidence="7" id="KW-0862">Zinc</keyword>
<evidence type="ECO:0000256" key="2">
    <source>
        <dbReference type="ARBA" id="ARBA00008488"/>
    </source>
</evidence>
<dbReference type="Pfam" id="PF03006">
    <property type="entry name" value="HlyIII"/>
    <property type="match status" value="1"/>
</dbReference>
<comment type="similarity">
    <text evidence="2">Belongs to the UPF0073 (Hly-III) family.</text>
</comment>
<dbReference type="AlphaFoldDB" id="A0A7L9U2W5"/>
<evidence type="ECO:0000256" key="1">
    <source>
        <dbReference type="ARBA" id="ARBA00004651"/>
    </source>
</evidence>
<evidence type="ECO:0000256" key="5">
    <source>
        <dbReference type="ARBA" id="ARBA00022989"/>
    </source>
</evidence>
<evidence type="ECO:0000313" key="9">
    <source>
        <dbReference type="EMBL" id="QOL48356.1"/>
    </source>
</evidence>
<feature type="transmembrane region" description="Helical" evidence="8">
    <location>
        <begin position="37"/>
        <end position="55"/>
    </location>
</feature>
<dbReference type="PANTHER" id="PTHR20855">
    <property type="entry name" value="ADIPOR/PROGESTIN RECEPTOR-RELATED"/>
    <property type="match status" value="1"/>
</dbReference>
<dbReference type="Proteomes" id="UP000593875">
    <property type="component" value="Chromosome"/>
</dbReference>
<feature type="transmembrane region" description="Helical" evidence="8">
    <location>
        <begin position="155"/>
        <end position="174"/>
    </location>
</feature>
<keyword evidence="5 8" id="KW-1133">Transmembrane helix</keyword>
<organism evidence="9 10">
    <name type="scientific">Massilia litorea</name>
    <dbReference type="NCBI Taxonomy" id="2769491"/>
    <lineage>
        <taxon>Bacteria</taxon>
        <taxon>Pseudomonadati</taxon>
        <taxon>Pseudomonadota</taxon>
        <taxon>Betaproteobacteria</taxon>
        <taxon>Burkholderiales</taxon>
        <taxon>Oxalobacteraceae</taxon>
        <taxon>Telluria group</taxon>
        <taxon>Massilia</taxon>
    </lineage>
</organism>
<evidence type="ECO:0000256" key="3">
    <source>
        <dbReference type="ARBA" id="ARBA00022475"/>
    </source>
</evidence>
<comment type="subcellular location">
    <subcellularLocation>
        <location evidence="1">Cell membrane</location>
        <topology evidence="1">Multi-pass membrane protein</topology>
    </subcellularLocation>
</comment>
<keyword evidence="7" id="KW-0479">Metal-binding</keyword>
<feature type="transmembrane region" description="Helical" evidence="8">
    <location>
        <begin position="76"/>
        <end position="94"/>
    </location>
</feature>
<dbReference type="KEGG" id="mlir:LPB04_15390"/>
<dbReference type="GO" id="GO:0005886">
    <property type="term" value="C:plasma membrane"/>
    <property type="evidence" value="ECO:0007669"/>
    <property type="project" value="UniProtKB-SubCell"/>
</dbReference>
<feature type="transmembrane region" description="Helical" evidence="8">
    <location>
        <begin position="186"/>
        <end position="204"/>
    </location>
</feature>
<evidence type="ECO:0000313" key="10">
    <source>
        <dbReference type="Proteomes" id="UP000593875"/>
    </source>
</evidence>
<sequence length="206" mass="22192">MQHGEKFNTITHLGGAVLAFGASIPLLARAFNANGHLGLASTAVYAISLVLMYACSTAYHGASGSLKQLLQRLDHLSIYLLIAGSYTPFCMLMLTGSEAWILLGVVWGLAIVGILQETRPHKGARVLSMLVYLAMGWSAATMLRPLQEGLGADGFAWLLGGGIAYTAGIVFYALDARLRHAHGIWHLFVLAGSAAHYITIYWYVLE</sequence>
<feature type="transmembrane region" description="Helical" evidence="8">
    <location>
        <begin position="123"/>
        <end position="143"/>
    </location>
</feature>
<gene>
    <name evidence="9" type="ORF">LPB04_15390</name>
</gene>
<feature type="transmembrane region" description="Helical" evidence="8">
    <location>
        <begin position="100"/>
        <end position="116"/>
    </location>
</feature>
<feature type="transmembrane region" description="Helical" evidence="8">
    <location>
        <begin position="12"/>
        <end position="31"/>
    </location>
</feature>
<dbReference type="EMBL" id="CP062941">
    <property type="protein sequence ID" value="QOL48356.1"/>
    <property type="molecule type" value="Genomic_DNA"/>
</dbReference>
<dbReference type="NCBIfam" id="TIGR01065">
    <property type="entry name" value="hlyIII"/>
    <property type="match status" value="1"/>
</dbReference>
<evidence type="ECO:0000256" key="6">
    <source>
        <dbReference type="ARBA" id="ARBA00023136"/>
    </source>
</evidence>
<protein>
    <submittedName>
        <fullName evidence="9">Hemolysin III family protein</fullName>
    </submittedName>
</protein>
<feature type="binding site" evidence="7">
    <location>
        <position position="182"/>
    </location>
    <ligand>
        <name>Zn(2+)</name>
        <dbReference type="ChEBI" id="CHEBI:29105"/>
    </ligand>
</feature>
<dbReference type="PANTHER" id="PTHR20855:SF3">
    <property type="entry name" value="LD03007P"/>
    <property type="match status" value="1"/>
</dbReference>
<feature type="binding site" evidence="7">
    <location>
        <position position="60"/>
    </location>
    <ligand>
        <name>Zn(2+)</name>
        <dbReference type="ChEBI" id="CHEBI:29105"/>
    </ligand>
</feature>
<dbReference type="RefSeq" id="WP_193685402.1">
    <property type="nucleotide sequence ID" value="NZ_CP062941.1"/>
</dbReference>